<dbReference type="InterPro" id="IPR036465">
    <property type="entry name" value="vWFA_dom_sf"/>
</dbReference>
<evidence type="ECO:0008006" key="2">
    <source>
        <dbReference type="Google" id="ProtNLM"/>
    </source>
</evidence>
<reference evidence="1" key="1">
    <citation type="journal article" date="2020" name="Nature">
        <title>Giant virus diversity and host interactions through global metagenomics.</title>
        <authorList>
            <person name="Schulz F."/>
            <person name="Roux S."/>
            <person name="Paez-Espino D."/>
            <person name="Jungbluth S."/>
            <person name="Walsh D.A."/>
            <person name="Denef V.J."/>
            <person name="McMahon K.D."/>
            <person name="Konstantinidis K.T."/>
            <person name="Eloe-Fadrosh E.A."/>
            <person name="Kyrpides N.C."/>
            <person name="Woyke T."/>
        </authorList>
    </citation>
    <scope>NUCLEOTIDE SEQUENCE</scope>
    <source>
        <strain evidence="1">GVMAG-M-3300025860-12</strain>
    </source>
</reference>
<accession>A0A6C0J6J7</accession>
<name>A0A6C0J6J7_9ZZZZ</name>
<evidence type="ECO:0000313" key="1">
    <source>
        <dbReference type="EMBL" id="QHU00326.1"/>
    </source>
</evidence>
<proteinExistence type="predicted"/>
<dbReference type="AlphaFoldDB" id="A0A6C0J6J7"/>
<dbReference type="EMBL" id="MN740326">
    <property type="protein sequence ID" value="QHU00326.1"/>
    <property type="molecule type" value="Genomic_DNA"/>
</dbReference>
<dbReference type="Gene3D" id="3.40.50.410">
    <property type="entry name" value="von Willebrand factor, type A domain"/>
    <property type="match status" value="1"/>
</dbReference>
<dbReference type="SUPFAM" id="SSF53300">
    <property type="entry name" value="vWA-like"/>
    <property type="match status" value="1"/>
</dbReference>
<protein>
    <recommendedName>
        <fullName evidence="2">VWFA domain-containing protein</fullName>
    </recommendedName>
</protein>
<sequence length="241" mass="26245">MSATTQTCVPNFTYIAGLLDTSGSMASMNTAELAQGAENLVKDQCKEGFKVKFTGARFSDKFDFFAENIEGNDVKITPDMITPNGATALVPSFARMIRHTEETLSKMEFTPGNVVFILLSDGEQTVDYLRNGDESDVPYTDANGGEKRLKELITKYQDEVGWKFFFLGMTGGIDAVKTGAKFGIASGTCMNYQSTTKGAQSAMRSASNGIMRSQMGMDYEFTDGERENSAEGVIPHTLSEP</sequence>
<organism evidence="1">
    <name type="scientific">viral metagenome</name>
    <dbReference type="NCBI Taxonomy" id="1070528"/>
    <lineage>
        <taxon>unclassified sequences</taxon>
        <taxon>metagenomes</taxon>
        <taxon>organismal metagenomes</taxon>
    </lineage>
</organism>